<evidence type="ECO:0000256" key="2">
    <source>
        <dbReference type="HAMAP-Rule" id="MF_01384"/>
    </source>
</evidence>
<comment type="function">
    <text evidence="2">Required for maturation of urease via the functional incorporation of the urease nickel metallocenter.</text>
</comment>
<protein>
    <recommendedName>
        <fullName evidence="2">Urease accessory protein UreD</fullName>
    </recommendedName>
</protein>
<comment type="similarity">
    <text evidence="2">Belongs to the UreD family.</text>
</comment>
<keyword evidence="2" id="KW-0996">Nickel insertion</keyword>
<reference evidence="3 4" key="1">
    <citation type="journal article" date="2019" name="Int. J. Syst. Evol. Microbiol.">
        <title>The Global Catalogue of Microorganisms (GCM) 10K type strain sequencing project: providing services to taxonomists for standard genome sequencing and annotation.</title>
        <authorList>
            <consortium name="The Broad Institute Genomics Platform"/>
            <consortium name="The Broad Institute Genome Sequencing Center for Infectious Disease"/>
            <person name="Wu L."/>
            <person name="Ma J."/>
        </authorList>
    </citation>
    <scope>NUCLEOTIDE SEQUENCE [LARGE SCALE GENOMIC DNA]</scope>
    <source>
        <strain evidence="3 4">JCM 15591</strain>
    </source>
</reference>
<comment type="subunit">
    <text evidence="2">UreD, UreF and UreG form a complex that acts as a GTP-hydrolysis-dependent molecular chaperone, activating the urease apoprotein by helping to assemble the nickel containing metallocenter of UreC. The UreE protein probably delivers the nickel.</text>
</comment>
<sequence length="250" mass="25628">MVNGTRMTTRAEPRTTRVAVQCHDGDARLTCHAGTFSARATSASGRLVSAVLVATEASLLGGDDLALEITVGAGCTVALTDVAAMVAYDGRGLGASWRVSIDLAAGACLDWRCEPLVVTDGAHVVRSLEARLAGDARLVVDETVVLGRTGQAGGQLECSTEVWRDGRPVLIEQVTYAGHAEVAASQRFVRGPSRCVRTRLDTGTGGTAVVEASRAAAEAGSAGSGLDAGDAVVLRLAAGGTVTRWLTQPA</sequence>
<proteinExistence type="inferred from homology"/>
<keyword evidence="2" id="KW-0963">Cytoplasm</keyword>
<name>A0ABN2K7X4_9MICO</name>
<gene>
    <name evidence="2" type="primary">ureD</name>
    <name evidence="3" type="ORF">GCM10009810_08070</name>
</gene>
<dbReference type="HAMAP" id="MF_01384">
    <property type="entry name" value="UreD"/>
    <property type="match status" value="1"/>
</dbReference>
<keyword evidence="1 2" id="KW-0143">Chaperone</keyword>
<comment type="subcellular location">
    <subcellularLocation>
        <location evidence="2">Cytoplasm</location>
    </subcellularLocation>
</comment>
<dbReference type="Proteomes" id="UP001501475">
    <property type="component" value="Unassembled WGS sequence"/>
</dbReference>
<evidence type="ECO:0000313" key="3">
    <source>
        <dbReference type="EMBL" id="GAA1750092.1"/>
    </source>
</evidence>
<accession>A0ABN2K7X4</accession>
<evidence type="ECO:0000313" key="4">
    <source>
        <dbReference type="Proteomes" id="UP001501475"/>
    </source>
</evidence>
<keyword evidence="4" id="KW-1185">Reference proteome</keyword>
<evidence type="ECO:0000256" key="1">
    <source>
        <dbReference type="ARBA" id="ARBA00023186"/>
    </source>
</evidence>
<dbReference type="InterPro" id="IPR002669">
    <property type="entry name" value="UreD"/>
</dbReference>
<dbReference type="Pfam" id="PF01774">
    <property type="entry name" value="UreD"/>
    <property type="match status" value="1"/>
</dbReference>
<organism evidence="3 4">
    <name type="scientific">Nostocoides vanveenii</name>
    <dbReference type="NCBI Taxonomy" id="330835"/>
    <lineage>
        <taxon>Bacteria</taxon>
        <taxon>Bacillati</taxon>
        <taxon>Actinomycetota</taxon>
        <taxon>Actinomycetes</taxon>
        <taxon>Micrococcales</taxon>
        <taxon>Intrasporangiaceae</taxon>
        <taxon>Nostocoides</taxon>
    </lineage>
</organism>
<comment type="caution">
    <text evidence="3">The sequence shown here is derived from an EMBL/GenBank/DDBJ whole genome shotgun (WGS) entry which is preliminary data.</text>
</comment>
<dbReference type="EMBL" id="BAAAPN010000021">
    <property type="protein sequence ID" value="GAA1750092.1"/>
    <property type="molecule type" value="Genomic_DNA"/>
</dbReference>